<name>E2ABL8_CAMFO</name>
<dbReference type="InParanoid" id="E2ABL8"/>
<protein>
    <submittedName>
        <fullName evidence="2">Uncharacterized protein</fullName>
    </submittedName>
</protein>
<evidence type="ECO:0000256" key="1">
    <source>
        <dbReference type="SAM" id="MobiDB-lite"/>
    </source>
</evidence>
<sequence length="379" mass="41771">MTDDRHYDLSITIVPGITAPRKLQLIANIDCPRRRNCPPPGVTHNASAPKICRGQPGAKTDSLCPVQRLSRGPSIGFLEWRRKKDAGIDWSGKLGVRVSSENVRGKSSFANDVVALPSFALRMASLNKFSRNTATLDERILRGFSRRWLTRNGLVSFAKRALNSSDRQITCRSFTFPSAAAGAACGAPSGYSNTTPRRRRRPTSAAATAAAPPPFLSPPELPRSPCYECSHVSLLQNAPRDRGAETCYRTQKRRSEEKCTETVVQLFDRSQNMKNGVKFSKVVIFINNVVCETDGRGIFLENSLEGILDACIMTWFVEEDTFAGGLQIPGQVCRRSNRSVGLPYSCRSRVDGEGAIKRVGNATKQRFFLNNRDVLLATG</sequence>
<reference evidence="2 3" key="1">
    <citation type="journal article" date="2010" name="Science">
        <title>Genomic comparison of the ants Camponotus floridanus and Harpegnathos saltator.</title>
        <authorList>
            <person name="Bonasio R."/>
            <person name="Zhang G."/>
            <person name="Ye C."/>
            <person name="Mutti N.S."/>
            <person name="Fang X."/>
            <person name="Qin N."/>
            <person name="Donahue G."/>
            <person name="Yang P."/>
            <person name="Li Q."/>
            <person name="Li C."/>
            <person name="Zhang P."/>
            <person name="Huang Z."/>
            <person name="Berger S.L."/>
            <person name="Reinberg D."/>
            <person name="Wang J."/>
            <person name="Liebig J."/>
        </authorList>
    </citation>
    <scope>NUCLEOTIDE SEQUENCE [LARGE SCALE GENOMIC DNA]</scope>
    <source>
        <strain evidence="3">C129</strain>
    </source>
</reference>
<organism evidence="3">
    <name type="scientific">Camponotus floridanus</name>
    <name type="common">Florida carpenter ant</name>
    <dbReference type="NCBI Taxonomy" id="104421"/>
    <lineage>
        <taxon>Eukaryota</taxon>
        <taxon>Metazoa</taxon>
        <taxon>Ecdysozoa</taxon>
        <taxon>Arthropoda</taxon>
        <taxon>Hexapoda</taxon>
        <taxon>Insecta</taxon>
        <taxon>Pterygota</taxon>
        <taxon>Neoptera</taxon>
        <taxon>Endopterygota</taxon>
        <taxon>Hymenoptera</taxon>
        <taxon>Apocrita</taxon>
        <taxon>Aculeata</taxon>
        <taxon>Formicoidea</taxon>
        <taxon>Formicidae</taxon>
        <taxon>Formicinae</taxon>
        <taxon>Camponotus</taxon>
    </lineage>
</organism>
<accession>E2ABL8</accession>
<proteinExistence type="predicted"/>
<dbReference type="EMBL" id="GL438305">
    <property type="protein sequence ID" value="EFN69169.1"/>
    <property type="molecule type" value="Genomic_DNA"/>
</dbReference>
<dbReference type="AlphaFoldDB" id="E2ABL8"/>
<gene>
    <name evidence="2" type="ORF">EAG_13526</name>
</gene>
<dbReference type="Proteomes" id="UP000000311">
    <property type="component" value="Unassembled WGS sequence"/>
</dbReference>
<feature type="region of interest" description="Disordered" evidence="1">
    <location>
        <begin position="181"/>
        <end position="215"/>
    </location>
</feature>
<evidence type="ECO:0000313" key="3">
    <source>
        <dbReference type="Proteomes" id="UP000000311"/>
    </source>
</evidence>
<feature type="compositionally biased region" description="Low complexity" evidence="1">
    <location>
        <begin position="181"/>
        <end position="190"/>
    </location>
</feature>
<evidence type="ECO:0000313" key="2">
    <source>
        <dbReference type="EMBL" id="EFN69169.1"/>
    </source>
</evidence>
<keyword evidence="3" id="KW-1185">Reference proteome</keyword>